<evidence type="ECO:0000313" key="2">
    <source>
        <dbReference type="EMBL" id="MBB6578492.1"/>
    </source>
</evidence>
<dbReference type="EMBL" id="JACHKZ010000015">
    <property type="protein sequence ID" value="MBB6578492.1"/>
    <property type="molecule type" value="Genomic_DNA"/>
</dbReference>
<organism evidence="2 3">
    <name type="scientific">Comamonas odontotermitis</name>
    <dbReference type="NCBI Taxonomy" id="379895"/>
    <lineage>
        <taxon>Bacteria</taxon>
        <taxon>Pseudomonadati</taxon>
        <taxon>Pseudomonadota</taxon>
        <taxon>Betaproteobacteria</taxon>
        <taxon>Burkholderiales</taxon>
        <taxon>Comamonadaceae</taxon>
        <taxon>Comamonas</taxon>
    </lineage>
</organism>
<evidence type="ECO:0000256" key="1">
    <source>
        <dbReference type="SAM" id="SignalP"/>
    </source>
</evidence>
<sequence length="206" mass="22729">MKKLIFCLSLTLLFLSESANAQDSALVTSQKTIAGKTQTEWAARWWQWAFSFDRMRSPITDQTGEMCASRQEGEVWFLAGTYGTKRTQRHCKVPAGKTLFFPLINYMTFRPQGSSASCATLAKQAATLTDEPSALILEIDGRRYEGLAAHRLKTPCFSLVDGQGQDAVADGYYVAVGPLTKGKHVLNFGGVLPTMMQAVTYDLLVE</sequence>
<protein>
    <submittedName>
        <fullName evidence="2">Uncharacterized protein</fullName>
    </submittedName>
</protein>
<keyword evidence="1" id="KW-0732">Signal</keyword>
<evidence type="ECO:0000313" key="3">
    <source>
        <dbReference type="Proteomes" id="UP000562492"/>
    </source>
</evidence>
<dbReference type="RefSeq" id="WP_184708994.1">
    <property type="nucleotide sequence ID" value="NZ_JACHKZ010000015.1"/>
</dbReference>
<accession>A0ABR6RHA9</accession>
<feature type="signal peptide" evidence="1">
    <location>
        <begin position="1"/>
        <end position="21"/>
    </location>
</feature>
<feature type="chain" id="PRO_5045910876" evidence="1">
    <location>
        <begin position="22"/>
        <end position="206"/>
    </location>
</feature>
<comment type="caution">
    <text evidence="2">The sequence shown here is derived from an EMBL/GenBank/DDBJ whole genome shotgun (WGS) entry which is preliminary data.</text>
</comment>
<proteinExistence type="predicted"/>
<reference evidence="2 3" key="1">
    <citation type="submission" date="2020-08" db="EMBL/GenBank/DDBJ databases">
        <title>Functional genomics of gut bacteria from endangered species of beetles.</title>
        <authorList>
            <person name="Carlos-Shanley C."/>
        </authorList>
    </citation>
    <scope>NUCLEOTIDE SEQUENCE [LARGE SCALE GENOMIC DNA]</scope>
    <source>
        <strain evidence="2 3">S00124</strain>
    </source>
</reference>
<gene>
    <name evidence="2" type="ORF">HNP33_002574</name>
</gene>
<keyword evidence="3" id="KW-1185">Reference proteome</keyword>
<name>A0ABR6RHA9_9BURK</name>
<dbReference type="Proteomes" id="UP000562492">
    <property type="component" value="Unassembled WGS sequence"/>
</dbReference>